<organism evidence="3 4">
    <name type="scientific">Candidatus Woesebacteria bacterium GWA1_41_8</name>
    <dbReference type="NCBI Taxonomy" id="1802471"/>
    <lineage>
        <taxon>Bacteria</taxon>
        <taxon>Candidatus Woeseibacteriota</taxon>
    </lineage>
</organism>
<evidence type="ECO:0000313" key="3">
    <source>
        <dbReference type="EMBL" id="OGM01973.1"/>
    </source>
</evidence>
<dbReference type="PANTHER" id="PTHR34136:SF1">
    <property type="entry name" value="UDP-N-ACETYL-D-MANNOSAMINURONIC ACID TRANSFERASE"/>
    <property type="match status" value="1"/>
</dbReference>
<evidence type="ECO:0008006" key="5">
    <source>
        <dbReference type="Google" id="ProtNLM"/>
    </source>
</evidence>
<dbReference type="InterPro" id="IPR004629">
    <property type="entry name" value="WecG_TagA_CpsF"/>
</dbReference>
<gene>
    <name evidence="3" type="ORF">A2115_01250</name>
</gene>
<accession>A0A1F7WGN3</accession>
<dbReference type="CDD" id="cd06533">
    <property type="entry name" value="Glyco_transf_WecG_TagA"/>
    <property type="match status" value="1"/>
</dbReference>
<evidence type="ECO:0000256" key="1">
    <source>
        <dbReference type="ARBA" id="ARBA00022676"/>
    </source>
</evidence>
<dbReference type="EMBL" id="MGFJ01000034">
    <property type="protein sequence ID" value="OGM01973.1"/>
    <property type="molecule type" value="Genomic_DNA"/>
</dbReference>
<reference evidence="3 4" key="1">
    <citation type="journal article" date="2016" name="Nat. Commun.">
        <title>Thousands of microbial genomes shed light on interconnected biogeochemical processes in an aquifer system.</title>
        <authorList>
            <person name="Anantharaman K."/>
            <person name="Brown C.T."/>
            <person name="Hug L.A."/>
            <person name="Sharon I."/>
            <person name="Castelle C.J."/>
            <person name="Probst A.J."/>
            <person name="Thomas B.C."/>
            <person name="Singh A."/>
            <person name="Wilkins M.J."/>
            <person name="Karaoz U."/>
            <person name="Brodie E.L."/>
            <person name="Williams K.H."/>
            <person name="Hubbard S.S."/>
            <person name="Banfield J.F."/>
        </authorList>
    </citation>
    <scope>NUCLEOTIDE SEQUENCE [LARGE SCALE GENOMIC DNA]</scope>
</reference>
<keyword evidence="1" id="KW-0328">Glycosyltransferase</keyword>
<name>A0A1F7WGN3_9BACT</name>
<dbReference type="GO" id="GO:0016758">
    <property type="term" value="F:hexosyltransferase activity"/>
    <property type="evidence" value="ECO:0007669"/>
    <property type="project" value="TreeGrafter"/>
</dbReference>
<keyword evidence="2" id="KW-0808">Transferase</keyword>
<dbReference type="Pfam" id="PF03808">
    <property type="entry name" value="Glyco_tran_WecG"/>
    <property type="match status" value="1"/>
</dbReference>
<dbReference type="NCBIfam" id="TIGR00696">
    <property type="entry name" value="wecG_tagA_cpsF"/>
    <property type="match status" value="1"/>
</dbReference>
<dbReference type="PANTHER" id="PTHR34136">
    <property type="match status" value="1"/>
</dbReference>
<protein>
    <recommendedName>
        <fullName evidence="5">Glycosyl transferase</fullName>
    </recommendedName>
</protein>
<comment type="caution">
    <text evidence="3">The sequence shown here is derived from an EMBL/GenBank/DDBJ whole genome shotgun (WGS) entry which is preliminary data.</text>
</comment>
<proteinExistence type="predicted"/>
<dbReference type="Proteomes" id="UP000176198">
    <property type="component" value="Unassembled WGS sequence"/>
</dbReference>
<sequence>MITTPNPEQIMLAQKDIEFKRILNSSDIAVCDAIGVSQAAKYLRFTAPKNNLLRFPVIFFQGLLVGFMTVLNKEWVESELEVIKGRDLFIELVKVANKKGWKVALLGDIDSARKAEEILLRSYKKVKLLSLTGPVLANDGVPITKDNKVKERRVVARINNFKPHLLFVGFGSPKQEKWMYRWQDRLKVGGTMVIGGTFDYISGKRRAVPKIFAKFGIEWLWRFITGDQKLSRILTAFPVFPLKVFASKLESV</sequence>
<dbReference type="STRING" id="1802471.A2115_01250"/>
<evidence type="ECO:0000313" key="4">
    <source>
        <dbReference type="Proteomes" id="UP000176198"/>
    </source>
</evidence>
<evidence type="ECO:0000256" key="2">
    <source>
        <dbReference type="ARBA" id="ARBA00022679"/>
    </source>
</evidence>
<dbReference type="AlphaFoldDB" id="A0A1F7WGN3"/>